<accession>A0A5J4TGQ3</accession>
<protein>
    <submittedName>
        <fullName evidence="1">Uncharacterized protein</fullName>
    </submittedName>
</protein>
<organism evidence="1 2">
    <name type="scientific">Streblomastix strix</name>
    <dbReference type="NCBI Taxonomy" id="222440"/>
    <lineage>
        <taxon>Eukaryota</taxon>
        <taxon>Metamonada</taxon>
        <taxon>Preaxostyla</taxon>
        <taxon>Oxymonadida</taxon>
        <taxon>Streblomastigidae</taxon>
        <taxon>Streblomastix</taxon>
    </lineage>
</organism>
<comment type="caution">
    <text evidence="1">The sequence shown here is derived from an EMBL/GenBank/DDBJ whole genome shotgun (WGS) entry which is preliminary data.</text>
</comment>
<gene>
    <name evidence="1" type="ORF">EZS28_047035</name>
</gene>
<dbReference type="EMBL" id="SNRW01031417">
    <property type="protein sequence ID" value="KAA6357438.1"/>
    <property type="molecule type" value="Genomic_DNA"/>
</dbReference>
<name>A0A5J4TGQ3_9EUKA</name>
<evidence type="ECO:0000313" key="1">
    <source>
        <dbReference type="EMBL" id="KAA6357438.1"/>
    </source>
</evidence>
<sequence>MQLQANNLDNLFETTDKYEDSLATPRRTVTRRYNPNIDITSFFISLQCERNSNGALSAEPPNQSTSVELREMPIYQGAVDTYYNIDTNRKNPPSPIQCIVHGTFGFFSLNKGGSCDYDTTHSFDEVIGQVTA</sequence>
<reference evidence="1 2" key="1">
    <citation type="submission" date="2019-03" db="EMBL/GenBank/DDBJ databases">
        <title>Single cell metagenomics reveals metabolic interactions within the superorganism composed of flagellate Streblomastix strix and complex community of Bacteroidetes bacteria on its surface.</title>
        <authorList>
            <person name="Treitli S.C."/>
            <person name="Kolisko M."/>
            <person name="Husnik F."/>
            <person name="Keeling P."/>
            <person name="Hampl V."/>
        </authorList>
    </citation>
    <scope>NUCLEOTIDE SEQUENCE [LARGE SCALE GENOMIC DNA]</scope>
    <source>
        <strain evidence="1">ST1C</strain>
    </source>
</reference>
<dbReference type="Proteomes" id="UP000324800">
    <property type="component" value="Unassembled WGS sequence"/>
</dbReference>
<dbReference type="AlphaFoldDB" id="A0A5J4TGQ3"/>
<evidence type="ECO:0000313" key="2">
    <source>
        <dbReference type="Proteomes" id="UP000324800"/>
    </source>
</evidence>
<proteinExistence type="predicted"/>